<dbReference type="SUPFAM" id="SSF48371">
    <property type="entry name" value="ARM repeat"/>
    <property type="match status" value="1"/>
</dbReference>
<evidence type="ECO:0000313" key="6">
    <source>
        <dbReference type="Proteomes" id="UP000034841"/>
    </source>
</evidence>
<accession>A0A0F8AZM8</accession>
<sequence>MPTELEELVGFISHPNPQIRQVAVENLVPFSLSQPEIFKANEYQSLKFLKILTRDKPAISEHAVTILVNLSGEDEVLKNLATDEAFVNSVLQRIVMAEEPNADSLSMLLANLTKWDGMKSILTMKQPPVDKLSASDLVLNQLMDAFVKGSSSEFNKKANYDYLSYVFADLSKHEGIRKFFLTKQDYDGEYPLNKMKVFTEHSSEIRRKGVASTIKNAAFEINAHPLFIDEDEINLLPYVLLPITGSEEYDAEDMMDMIPDLQLLPPDKSRDSDPTIIQTHVETLMLLTTTRSIRGHLRAINVYATIRETHARVDNADVQEACDRLVQVLKRDDADEDIEGKETKVVEIEEDDEEAMTEV</sequence>
<dbReference type="InterPro" id="IPR011989">
    <property type="entry name" value="ARM-like"/>
</dbReference>
<gene>
    <name evidence="5" type="ORF">CFO_g5224</name>
</gene>
<dbReference type="InterPro" id="IPR016024">
    <property type="entry name" value="ARM-type_fold"/>
</dbReference>
<dbReference type="Gene3D" id="1.25.10.10">
    <property type="entry name" value="Leucine-rich Repeat Variant"/>
    <property type="match status" value="1"/>
</dbReference>
<protein>
    <recommendedName>
        <fullName evidence="2">Protein HGH1 homolog</fullName>
    </recommendedName>
</protein>
<proteinExistence type="inferred from homology"/>
<dbReference type="PANTHER" id="PTHR13387:SF9">
    <property type="entry name" value="PROTEIN HGH1 HOMOLOG"/>
    <property type="match status" value="1"/>
</dbReference>
<dbReference type="InterPro" id="IPR007206">
    <property type="entry name" value="Protein_HGH1_C"/>
</dbReference>
<feature type="domain" description="Protein HGH1 N-terminal" evidence="3">
    <location>
        <begin position="94"/>
        <end position="278"/>
    </location>
</feature>
<dbReference type="Pfam" id="PF04064">
    <property type="entry name" value="DUF384"/>
    <property type="match status" value="1"/>
</dbReference>
<dbReference type="GO" id="GO:0006457">
    <property type="term" value="P:protein folding"/>
    <property type="evidence" value="ECO:0007669"/>
    <property type="project" value="EnsemblFungi"/>
</dbReference>
<comment type="caution">
    <text evidence="5">The sequence shown here is derived from an EMBL/GenBank/DDBJ whole genome shotgun (WGS) entry which is preliminary data.</text>
</comment>
<dbReference type="GO" id="GO:0061770">
    <property type="term" value="F:translation elongation factor binding"/>
    <property type="evidence" value="ECO:0007669"/>
    <property type="project" value="EnsemblFungi"/>
</dbReference>
<evidence type="ECO:0000259" key="3">
    <source>
        <dbReference type="Pfam" id="PF04063"/>
    </source>
</evidence>
<evidence type="ECO:0000313" key="5">
    <source>
        <dbReference type="EMBL" id="KKF92420.1"/>
    </source>
</evidence>
<feature type="domain" description="Protein HGH1 C-terminal" evidence="4">
    <location>
        <begin position="283"/>
        <end position="336"/>
    </location>
</feature>
<evidence type="ECO:0000259" key="4">
    <source>
        <dbReference type="Pfam" id="PF04064"/>
    </source>
</evidence>
<name>A0A0F8AZM8_CERFI</name>
<dbReference type="InterPro" id="IPR007205">
    <property type="entry name" value="Protein_HGH1_N"/>
</dbReference>
<organism evidence="5 6">
    <name type="scientific">Ceratocystis fimbriata f. sp. platani</name>
    <dbReference type="NCBI Taxonomy" id="88771"/>
    <lineage>
        <taxon>Eukaryota</taxon>
        <taxon>Fungi</taxon>
        <taxon>Dikarya</taxon>
        <taxon>Ascomycota</taxon>
        <taxon>Pezizomycotina</taxon>
        <taxon>Sordariomycetes</taxon>
        <taxon>Hypocreomycetidae</taxon>
        <taxon>Microascales</taxon>
        <taxon>Ceratocystidaceae</taxon>
        <taxon>Ceratocystis</taxon>
    </lineage>
</organism>
<dbReference type="OrthoDB" id="338814at2759"/>
<dbReference type="Proteomes" id="UP000034841">
    <property type="component" value="Unassembled WGS sequence"/>
</dbReference>
<dbReference type="Pfam" id="PF04063">
    <property type="entry name" value="DUF383"/>
    <property type="match status" value="1"/>
</dbReference>
<dbReference type="AlphaFoldDB" id="A0A0F8AZM8"/>
<keyword evidence="6" id="KW-1185">Reference proteome</keyword>
<evidence type="ECO:0000256" key="1">
    <source>
        <dbReference type="ARBA" id="ARBA00006712"/>
    </source>
</evidence>
<dbReference type="EMBL" id="LBBL01000416">
    <property type="protein sequence ID" value="KKF92420.1"/>
    <property type="molecule type" value="Genomic_DNA"/>
</dbReference>
<dbReference type="PANTHER" id="PTHR13387">
    <property type="entry name" value="PROTEIN HGH1 HOMOLOG"/>
    <property type="match status" value="1"/>
</dbReference>
<reference evidence="5 6" key="1">
    <citation type="submission" date="2015-04" db="EMBL/GenBank/DDBJ databases">
        <title>Genome sequence of Ceratocystis platani, a major pathogen of plane trees.</title>
        <authorList>
            <person name="Belbahri L."/>
        </authorList>
    </citation>
    <scope>NUCLEOTIDE SEQUENCE [LARGE SCALE GENOMIC DNA]</scope>
    <source>
        <strain evidence="5 6">CFO</strain>
    </source>
</reference>
<comment type="similarity">
    <text evidence="1">Belongs to the HGH1 family.</text>
</comment>
<evidence type="ECO:0000256" key="2">
    <source>
        <dbReference type="ARBA" id="ARBA00014076"/>
    </source>
</evidence>
<dbReference type="InterPro" id="IPR039717">
    <property type="entry name" value="Hgh1"/>
</dbReference>